<reference evidence="1" key="1">
    <citation type="journal article" date="2015" name="Nature">
        <title>Complex archaea that bridge the gap between prokaryotes and eukaryotes.</title>
        <authorList>
            <person name="Spang A."/>
            <person name="Saw J.H."/>
            <person name="Jorgensen S.L."/>
            <person name="Zaremba-Niedzwiedzka K."/>
            <person name="Martijn J."/>
            <person name="Lind A.E."/>
            <person name="van Eijk R."/>
            <person name="Schleper C."/>
            <person name="Guy L."/>
            <person name="Ettema T.J."/>
        </authorList>
    </citation>
    <scope>NUCLEOTIDE SEQUENCE</scope>
</reference>
<evidence type="ECO:0000313" key="1">
    <source>
        <dbReference type="EMBL" id="KKN70373.1"/>
    </source>
</evidence>
<protein>
    <submittedName>
        <fullName evidence="1">Uncharacterized protein</fullName>
    </submittedName>
</protein>
<dbReference type="AlphaFoldDB" id="A0A0F9VXF4"/>
<comment type="caution">
    <text evidence="1">The sequence shown here is derived from an EMBL/GenBank/DDBJ whole genome shotgun (WGS) entry which is preliminary data.</text>
</comment>
<organism evidence="1">
    <name type="scientific">marine sediment metagenome</name>
    <dbReference type="NCBI Taxonomy" id="412755"/>
    <lineage>
        <taxon>unclassified sequences</taxon>
        <taxon>metagenomes</taxon>
        <taxon>ecological metagenomes</taxon>
    </lineage>
</organism>
<sequence>MVKKLVAAIDGKSYRGISLASQMIHGSRSYVEFNCRDKPVTKELGDMLVISLVSAGGERLFQRISIIQNKKDSSGKWGIDLEQLYLLKNFPLFTGNKGMFRNCRDIAFRNESGCLGSYGLFQTPGEMIVASAPLVTELLKGKKTLSPSDIQVLQVMPSSQSGGLLNNSVPWWPRPFLRHPEESFHFFEKIIRRYGVIPFGGFNGFLGNVHFCRDICDFTRAWTHLSLGEPTYAWDQVVNPDVDAFSVFILRQYGFDHLPKLPSDNVFGDREFEGTLAVFLMHLDVERDE</sequence>
<dbReference type="EMBL" id="LAZR01000404">
    <property type="protein sequence ID" value="KKN70373.1"/>
    <property type="molecule type" value="Genomic_DNA"/>
</dbReference>
<gene>
    <name evidence="1" type="ORF">LCGC14_0431730</name>
</gene>
<name>A0A0F9VXF4_9ZZZZ</name>
<accession>A0A0F9VXF4</accession>
<proteinExistence type="predicted"/>